<dbReference type="Proteomes" id="UP000267251">
    <property type="component" value="Unassembled WGS sequence"/>
</dbReference>
<keyword evidence="7" id="KW-0547">Nucleotide-binding</keyword>
<comment type="catalytic activity">
    <reaction evidence="12">
        <text>FMN + ATP + H(+) = FAD + diphosphate</text>
        <dbReference type="Rhea" id="RHEA:17237"/>
        <dbReference type="ChEBI" id="CHEBI:15378"/>
        <dbReference type="ChEBI" id="CHEBI:30616"/>
        <dbReference type="ChEBI" id="CHEBI:33019"/>
        <dbReference type="ChEBI" id="CHEBI:57692"/>
        <dbReference type="ChEBI" id="CHEBI:58210"/>
        <dbReference type="EC" id="2.7.7.2"/>
    </reaction>
</comment>
<dbReference type="GO" id="GO:0005524">
    <property type="term" value="F:ATP binding"/>
    <property type="evidence" value="ECO:0007669"/>
    <property type="project" value="UniProtKB-KW"/>
</dbReference>
<keyword evidence="5" id="KW-0808">Transferase</keyword>
<feature type="region of interest" description="Disordered" evidence="13">
    <location>
        <begin position="1"/>
        <end position="27"/>
    </location>
</feature>
<comment type="pathway">
    <text evidence="1">Cofactor biosynthesis; FAD biosynthesis; FAD from FMN: step 1/1.</text>
</comment>
<dbReference type="Gene3D" id="3.40.50.620">
    <property type="entry name" value="HUPs"/>
    <property type="match status" value="1"/>
</dbReference>
<keyword evidence="6" id="KW-0548">Nucleotidyltransferase</keyword>
<feature type="domain" description="Phosphoadenosine phosphosulphate reductase" evidence="14">
    <location>
        <begin position="50"/>
        <end position="207"/>
    </location>
</feature>
<dbReference type="OrthoDB" id="270728at2759"/>
<evidence type="ECO:0000256" key="2">
    <source>
        <dbReference type="ARBA" id="ARBA00012393"/>
    </source>
</evidence>
<evidence type="ECO:0000259" key="14">
    <source>
        <dbReference type="Pfam" id="PF01507"/>
    </source>
</evidence>
<feature type="compositionally biased region" description="Low complexity" evidence="13">
    <location>
        <begin position="12"/>
        <end position="27"/>
    </location>
</feature>
<dbReference type="InterPro" id="IPR014729">
    <property type="entry name" value="Rossmann-like_a/b/a_fold"/>
</dbReference>
<gene>
    <name evidence="15" type="ORF">BJ684DRAFT_22916</name>
</gene>
<evidence type="ECO:0000256" key="3">
    <source>
        <dbReference type="ARBA" id="ARBA00022630"/>
    </source>
</evidence>
<dbReference type="Pfam" id="PF01507">
    <property type="entry name" value="PAPS_reduct"/>
    <property type="match status" value="1"/>
</dbReference>
<organism evidence="15 16">
    <name type="scientific">Piptocephalis cylindrospora</name>
    <dbReference type="NCBI Taxonomy" id="1907219"/>
    <lineage>
        <taxon>Eukaryota</taxon>
        <taxon>Fungi</taxon>
        <taxon>Fungi incertae sedis</taxon>
        <taxon>Zoopagomycota</taxon>
        <taxon>Zoopagomycotina</taxon>
        <taxon>Zoopagomycetes</taxon>
        <taxon>Zoopagales</taxon>
        <taxon>Piptocephalidaceae</taxon>
        <taxon>Piptocephalis</taxon>
    </lineage>
</organism>
<reference evidence="16" key="1">
    <citation type="journal article" date="2018" name="Nat. Microbiol.">
        <title>Leveraging single-cell genomics to expand the fungal tree of life.</title>
        <authorList>
            <person name="Ahrendt S.R."/>
            <person name="Quandt C.A."/>
            <person name="Ciobanu D."/>
            <person name="Clum A."/>
            <person name="Salamov A."/>
            <person name="Andreopoulos B."/>
            <person name="Cheng J.F."/>
            <person name="Woyke T."/>
            <person name="Pelin A."/>
            <person name="Henrissat B."/>
            <person name="Reynolds N.K."/>
            <person name="Benny G.L."/>
            <person name="Smith M.E."/>
            <person name="James T.Y."/>
            <person name="Grigoriev I.V."/>
        </authorList>
    </citation>
    <scope>NUCLEOTIDE SEQUENCE [LARGE SCALE GENOMIC DNA]</scope>
</reference>
<dbReference type="EMBL" id="KZ988143">
    <property type="protein sequence ID" value="RKP12981.1"/>
    <property type="molecule type" value="Genomic_DNA"/>
</dbReference>
<keyword evidence="3" id="KW-0285">Flavoprotein</keyword>
<evidence type="ECO:0000256" key="13">
    <source>
        <dbReference type="SAM" id="MobiDB-lite"/>
    </source>
</evidence>
<keyword evidence="16" id="KW-1185">Reference proteome</keyword>
<dbReference type="PANTHER" id="PTHR23293:SF9">
    <property type="entry name" value="FAD SYNTHASE"/>
    <property type="match status" value="1"/>
</dbReference>
<proteinExistence type="predicted"/>
<dbReference type="GO" id="GO:0003919">
    <property type="term" value="F:FMN adenylyltransferase activity"/>
    <property type="evidence" value="ECO:0007669"/>
    <property type="project" value="UniProtKB-EC"/>
</dbReference>
<evidence type="ECO:0000313" key="16">
    <source>
        <dbReference type="Proteomes" id="UP000267251"/>
    </source>
</evidence>
<dbReference type="InterPro" id="IPR002500">
    <property type="entry name" value="PAPS_reduct_dom"/>
</dbReference>
<dbReference type="CDD" id="cd23948">
    <property type="entry name" value="FAD_synthase"/>
    <property type="match status" value="1"/>
</dbReference>
<protein>
    <recommendedName>
        <fullName evidence="2">FAD synthase</fullName>
        <ecNumber evidence="2">2.7.7.2</ecNumber>
    </recommendedName>
    <alternativeName>
        <fullName evidence="10">FAD pyrophosphorylase</fullName>
    </alternativeName>
    <alternativeName>
        <fullName evidence="11">FMN adenylyltransferase</fullName>
    </alternativeName>
</protein>
<evidence type="ECO:0000256" key="7">
    <source>
        <dbReference type="ARBA" id="ARBA00022741"/>
    </source>
</evidence>
<evidence type="ECO:0000256" key="11">
    <source>
        <dbReference type="ARBA" id="ARBA00031871"/>
    </source>
</evidence>
<dbReference type="AlphaFoldDB" id="A0A4P9Y4B8"/>
<evidence type="ECO:0000256" key="1">
    <source>
        <dbReference type="ARBA" id="ARBA00004726"/>
    </source>
</evidence>
<dbReference type="EC" id="2.7.7.2" evidence="2"/>
<keyword evidence="4" id="KW-0288">FMN</keyword>
<dbReference type="SUPFAM" id="SSF52402">
    <property type="entry name" value="Adenine nucleotide alpha hydrolases-like"/>
    <property type="match status" value="1"/>
</dbReference>
<evidence type="ECO:0000256" key="6">
    <source>
        <dbReference type="ARBA" id="ARBA00022695"/>
    </source>
</evidence>
<evidence type="ECO:0000313" key="15">
    <source>
        <dbReference type="EMBL" id="RKP12981.1"/>
    </source>
</evidence>
<dbReference type="GO" id="GO:0006747">
    <property type="term" value="P:FAD biosynthetic process"/>
    <property type="evidence" value="ECO:0007669"/>
    <property type="project" value="TreeGrafter"/>
</dbReference>
<keyword evidence="9" id="KW-0067">ATP-binding</keyword>
<keyword evidence="8" id="KW-0274">FAD</keyword>
<evidence type="ECO:0000256" key="4">
    <source>
        <dbReference type="ARBA" id="ARBA00022643"/>
    </source>
</evidence>
<evidence type="ECO:0000256" key="12">
    <source>
        <dbReference type="ARBA" id="ARBA00049494"/>
    </source>
</evidence>
<name>A0A4P9Y4B8_9FUNG</name>
<sequence length="242" mass="27066">MVSTPAHSYHARSLLSDDSPSSTISSSTRSRLEESLQLLRQVVETYGEGLALSFNGGKDCTLLLYLLCAALEDSETMRSKPLPTVYITHNHPFNEVDEFIDQCVSRYGLSLARENEPMKEGLSHFLSSSPIPVQAILVGIRFGDPYSSNLQDIQATDRGWPVFTRIHPVLRWTHDEVWEVLRAIQLPYCSLYDHGYTSLGGTNDTRPNPALALPPNAQGVVEYAPAWKLTDSTKERDCRVKK</sequence>
<evidence type="ECO:0000256" key="9">
    <source>
        <dbReference type="ARBA" id="ARBA00022840"/>
    </source>
</evidence>
<evidence type="ECO:0000256" key="10">
    <source>
        <dbReference type="ARBA" id="ARBA00031145"/>
    </source>
</evidence>
<accession>A0A4P9Y4B8</accession>
<dbReference type="PANTHER" id="PTHR23293">
    <property type="entry name" value="FAD SYNTHETASE-RELATED FMN ADENYLYLTRANSFERASE"/>
    <property type="match status" value="1"/>
</dbReference>
<evidence type="ECO:0000256" key="5">
    <source>
        <dbReference type="ARBA" id="ARBA00022679"/>
    </source>
</evidence>
<evidence type="ECO:0000256" key="8">
    <source>
        <dbReference type="ARBA" id="ARBA00022827"/>
    </source>
</evidence>